<evidence type="ECO:0000313" key="6">
    <source>
        <dbReference type="Proteomes" id="UP000002384"/>
    </source>
</evidence>
<dbReference type="HOGENOM" id="CLU_586232_0_0_3"/>
<dbReference type="InterPro" id="IPR027417">
    <property type="entry name" value="P-loop_NTPase"/>
</dbReference>
<keyword evidence="6" id="KW-1185">Reference proteome</keyword>
<feature type="repeat" description="TPR" evidence="3">
    <location>
        <begin position="326"/>
        <end position="359"/>
    </location>
</feature>
<dbReference type="Pfam" id="PF14559">
    <property type="entry name" value="TPR_19"/>
    <property type="match status" value="1"/>
</dbReference>
<evidence type="ECO:0000256" key="1">
    <source>
        <dbReference type="ARBA" id="ARBA00022737"/>
    </source>
</evidence>
<dbReference type="KEGG" id="cyc:PCC7424_4313"/>
<dbReference type="Proteomes" id="UP000002384">
    <property type="component" value="Chromosome"/>
</dbReference>
<dbReference type="SUPFAM" id="SSF52540">
    <property type="entry name" value="P-loop containing nucleoside triphosphate hydrolases"/>
    <property type="match status" value="1"/>
</dbReference>
<feature type="transmembrane region" description="Helical" evidence="4">
    <location>
        <begin position="274"/>
        <end position="298"/>
    </location>
</feature>
<evidence type="ECO:0000256" key="4">
    <source>
        <dbReference type="SAM" id="Phobius"/>
    </source>
</evidence>
<dbReference type="Gene3D" id="1.25.40.10">
    <property type="entry name" value="Tetratricopeptide repeat domain"/>
    <property type="match status" value="1"/>
</dbReference>
<dbReference type="PANTHER" id="PTHR44943">
    <property type="entry name" value="CELLULOSE SYNTHASE OPERON PROTEIN C"/>
    <property type="match status" value="1"/>
</dbReference>
<dbReference type="PANTHER" id="PTHR44943:SF8">
    <property type="entry name" value="TPR REPEAT-CONTAINING PROTEIN MJ0263"/>
    <property type="match status" value="1"/>
</dbReference>
<evidence type="ECO:0000313" key="5">
    <source>
        <dbReference type="EMBL" id="ACK72680.1"/>
    </source>
</evidence>
<dbReference type="OrthoDB" id="581260at2"/>
<dbReference type="InterPro" id="IPR051685">
    <property type="entry name" value="Ycf3/AcsC/BcsC/TPR_MFPF"/>
</dbReference>
<keyword evidence="4" id="KW-0812">Transmembrane</keyword>
<reference evidence="6" key="1">
    <citation type="journal article" date="2011" name="MBio">
        <title>Novel metabolic attributes of the genus Cyanothece, comprising a group of unicellular nitrogen-fixing Cyanobacteria.</title>
        <authorList>
            <person name="Bandyopadhyay A."/>
            <person name="Elvitigala T."/>
            <person name="Welsh E."/>
            <person name="Stockel J."/>
            <person name="Liberton M."/>
            <person name="Min H."/>
            <person name="Sherman L.A."/>
            <person name="Pakrasi H.B."/>
        </authorList>
    </citation>
    <scope>NUCLEOTIDE SEQUENCE [LARGE SCALE GENOMIC DNA]</scope>
    <source>
        <strain evidence="6">PCC 7424</strain>
    </source>
</reference>
<gene>
    <name evidence="5" type="ordered locus">PCC7424_4313</name>
</gene>
<dbReference type="SMART" id="SM00028">
    <property type="entry name" value="TPR"/>
    <property type="match status" value="3"/>
</dbReference>
<sequence length="441" mass="49869">MTSFSRKELPIYSLLSLGQRGVGKTVFLAGSYASLKTPHSKNESSSFWIECLEQKDQTSLEAILGYIAQHGNYPPPTMKITDFDFIVKQKTRLGAVKPVCQFRWWDIPGEYTTFDNPDFQQMVLESHSCCVFINAFRLLHDPSYREEFQGIIKQVFAIASLVNPAEIQYSFALIFTQCDRLDGGPILRLQIEQYLQPLNKVLESVQAHYKQFYSGIPIVSEQGMAQLQPNNTSEVFLWLVTELVESKANKSLEQALKPDIKTPQRLSSSANRSIVTVIAASLGLLALTTGLLFAFGVLTPAEQQSQVSDPDIKRYVEALNKNPDDFDTLVALGNRYLQLGELQQATTILEKIVQQKPQELNWKFNLAQLYELTENNPKAEGIYDKIIAQDQKNFKALVNKALLRREAGDHQTAQQLFKQAEKVAPSEDLKQKVQDISINRQ</sequence>
<accession>B7K6Y1</accession>
<keyword evidence="4" id="KW-0472">Membrane</keyword>
<keyword evidence="2 3" id="KW-0802">TPR repeat</keyword>
<dbReference type="InterPro" id="IPR019734">
    <property type="entry name" value="TPR_rpt"/>
</dbReference>
<name>B7K6Y1_GLOC7</name>
<dbReference type="eggNOG" id="COG0457">
    <property type="taxonomic scope" value="Bacteria"/>
</dbReference>
<dbReference type="PROSITE" id="PS50005">
    <property type="entry name" value="TPR"/>
    <property type="match status" value="1"/>
</dbReference>
<evidence type="ECO:0000256" key="3">
    <source>
        <dbReference type="PROSITE-ProRule" id="PRU00339"/>
    </source>
</evidence>
<dbReference type="SUPFAM" id="SSF48452">
    <property type="entry name" value="TPR-like"/>
    <property type="match status" value="1"/>
</dbReference>
<dbReference type="EMBL" id="CP001291">
    <property type="protein sequence ID" value="ACK72680.1"/>
    <property type="molecule type" value="Genomic_DNA"/>
</dbReference>
<keyword evidence="4" id="KW-1133">Transmembrane helix</keyword>
<dbReference type="AlphaFoldDB" id="B7K6Y1"/>
<dbReference type="RefSeq" id="WP_015956265.1">
    <property type="nucleotide sequence ID" value="NC_011729.1"/>
</dbReference>
<proteinExistence type="predicted"/>
<dbReference type="InterPro" id="IPR011990">
    <property type="entry name" value="TPR-like_helical_dom_sf"/>
</dbReference>
<evidence type="ECO:0000256" key="2">
    <source>
        <dbReference type="ARBA" id="ARBA00022803"/>
    </source>
</evidence>
<organism evidence="5 6">
    <name type="scientific">Gloeothece citriformis (strain PCC 7424)</name>
    <name type="common">Cyanothece sp. (strain PCC 7424)</name>
    <dbReference type="NCBI Taxonomy" id="65393"/>
    <lineage>
        <taxon>Bacteria</taxon>
        <taxon>Bacillati</taxon>
        <taxon>Cyanobacteriota</taxon>
        <taxon>Cyanophyceae</taxon>
        <taxon>Oscillatoriophycideae</taxon>
        <taxon>Chroococcales</taxon>
        <taxon>Aphanothecaceae</taxon>
        <taxon>Gloeothece</taxon>
        <taxon>Gloeothece citriformis</taxon>
    </lineage>
</organism>
<keyword evidence="1" id="KW-0677">Repeat</keyword>
<protein>
    <submittedName>
        <fullName evidence="5">TPR repeat-containing protein</fullName>
    </submittedName>
</protein>
<dbReference type="STRING" id="65393.PCC7424_4313"/>